<reference evidence="2" key="1">
    <citation type="submission" date="2017-04" db="EMBL/GenBank/DDBJ databases">
        <authorList>
            <person name="Varghese N."/>
            <person name="Submissions S."/>
        </authorList>
    </citation>
    <scope>NUCLEOTIDE SEQUENCE [LARGE SCALE GENOMIC DNA]</scope>
    <source>
        <strain evidence="2">DSM 4125</strain>
    </source>
</reference>
<name>A0A1X7K4E2_9BACT</name>
<organism evidence="1 2">
    <name type="scientific">Marivirga sericea</name>
    <dbReference type="NCBI Taxonomy" id="1028"/>
    <lineage>
        <taxon>Bacteria</taxon>
        <taxon>Pseudomonadati</taxon>
        <taxon>Bacteroidota</taxon>
        <taxon>Cytophagia</taxon>
        <taxon>Cytophagales</taxon>
        <taxon>Marivirgaceae</taxon>
        <taxon>Marivirga</taxon>
    </lineage>
</organism>
<protein>
    <submittedName>
        <fullName evidence="1">Uncharacterized protein</fullName>
    </submittedName>
</protein>
<keyword evidence="2" id="KW-1185">Reference proteome</keyword>
<evidence type="ECO:0000313" key="2">
    <source>
        <dbReference type="Proteomes" id="UP000193804"/>
    </source>
</evidence>
<dbReference type="EMBL" id="FXAW01000004">
    <property type="protein sequence ID" value="SMG35808.1"/>
    <property type="molecule type" value="Genomic_DNA"/>
</dbReference>
<gene>
    <name evidence="1" type="ORF">SAMN05661096_02374</name>
</gene>
<proteinExistence type="predicted"/>
<evidence type="ECO:0000313" key="1">
    <source>
        <dbReference type="EMBL" id="SMG35808.1"/>
    </source>
</evidence>
<accession>A0A1X7K4E2</accession>
<dbReference type="Proteomes" id="UP000193804">
    <property type="component" value="Unassembled WGS sequence"/>
</dbReference>
<dbReference type="AlphaFoldDB" id="A0A1X7K4E2"/>
<sequence length="42" mass="4899">MFKILFAKVGYVNTIEKLCNYVEIVRNDSKPITHLRAFSLLL</sequence>